<dbReference type="EMBL" id="BARU01024556">
    <property type="protein sequence ID" value="GAH50634.1"/>
    <property type="molecule type" value="Genomic_DNA"/>
</dbReference>
<proteinExistence type="predicted"/>
<dbReference type="AlphaFoldDB" id="X1H9V9"/>
<comment type="caution">
    <text evidence="1">The sequence shown here is derived from an EMBL/GenBank/DDBJ whole genome shotgun (WGS) entry which is preliminary data.</text>
</comment>
<accession>X1H9V9</accession>
<reference evidence="1" key="1">
    <citation type="journal article" date="2014" name="Front. Microbiol.">
        <title>High frequency of phylogenetically diverse reductive dehalogenase-homologous genes in deep subseafloor sedimentary metagenomes.</title>
        <authorList>
            <person name="Kawai M."/>
            <person name="Futagami T."/>
            <person name="Toyoda A."/>
            <person name="Takaki Y."/>
            <person name="Nishi S."/>
            <person name="Hori S."/>
            <person name="Arai W."/>
            <person name="Tsubouchi T."/>
            <person name="Morono Y."/>
            <person name="Uchiyama I."/>
            <person name="Ito T."/>
            <person name="Fujiyama A."/>
            <person name="Inagaki F."/>
            <person name="Takami H."/>
        </authorList>
    </citation>
    <scope>NUCLEOTIDE SEQUENCE</scope>
    <source>
        <strain evidence="1">Expedition CK06-06</strain>
    </source>
</reference>
<gene>
    <name evidence="1" type="ORF">S03H2_39682</name>
</gene>
<sequence>MVSSGNGSVDSYLSISYSLSLSVSIPHMVWRTIANSSMVGRSKGGVVSSSNGSV</sequence>
<protein>
    <submittedName>
        <fullName evidence="1">Uncharacterized protein</fullName>
    </submittedName>
</protein>
<evidence type="ECO:0000313" key="1">
    <source>
        <dbReference type="EMBL" id="GAH50634.1"/>
    </source>
</evidence>
<organism evidence="1">
    <name type="scientific">marine sediment metagenome</name>
    <dbReference type="NCBI Taxonomy" id="412755"/>
    <lineage>
        <taxon>unclassified sequences</taxon>
        <taxon>metagenomes</taxon>
        <taxon>ecological metagenomes</taxon>
    </lineage>
</organism>
<name>X1H9V9_9ZZZZ</name>
<feature type="non-terminal residue" evidence="1">
    <location>
        <position position="54"/>
    </location>
</feature>